<keyword evidence="13" id="KW-1185">Reference proteome</keyword>
<dbReference type="Gene3D" id="3.30.230.10">
    <property type="match status" value="1"/>
</dbReference>
<dbReference type="RefSeq" id="WP_183304509.1">
    <property type="nucleotide sequence ID" value="NZ_JACIFD010000006.1"/>
</dbReference>
<dbReference type="GO" id="GO:0005524">
    <property type="term" value="F:ATP binding"/>
    <property type="evidence" value="ECO:0007669"/>
    <property type="project" value="UniProtKB-KW"/>
</dbReference>
<comment type="caution">
    <text evidence="12">The sequence shown here is derived from an EMBL/GenBank/DDBJ whole genome shotgun (WGS) entry which is preliminary data.</text>
</comment>
<dbReference type="PANTHER" id="PTHR43290:SF2">
    <property type="entry name" value="MEVALONATE KINASE"/>
    <property type="match status" value="1"/>
</dbReference>
<evidence type="ECO:0000256" key="5">
    <source>
        <dbReference type="ARBA" id="ARBA00022777"/>
    </source>
</evidence>
<evidence type="ECO:0000256" key="8">
    <source>
        <dbReference type="ARBA" id="ARBA00023098"/>
    </source>
</evidence>
<proteinExistence type="predicted"/>
<evidence type="ECO:0000313" key="12">
    <source>
        <dbReference type="EMBL" id="MBB4071430.1"/>
    </source>
</evidence>
<evidence type="ECO:0000259" key="10">
    <source>
        <dbReference type="Pfam" id="PF00288"/>
    </source>
</evidence>
<dbReference type="GO" id="GO:0019287">
    <property type="term" value="P:isopentenyl diphosphate biosynthetic process, mevalonate pathway"/>
    <property type="evidence" value="ECO:0007669"/>
    <property type="project" value="UniProtKB-UniPathway"/>
</dbReference>
<reference evidence="12" key="1">
    <citation type="submission" date="2020-08" db="EMBL/GenBank/DDBJ databases">
        <title>Sequencing the genomes of 1000 actinobacteria strains.</title>
        <authorList>
            <person name="Klenk H.-P."/>
        </authorList>
    </citation>
    <scope>NUCLEOTIDE SEQUENCE [LARGE SCALE GENOMIC DNA]</scope>
    <source>
        <strain evidence="12">DSM 27064</strain>
    </source>
</reference>
<dbReference type="GO" id="GO:0005829">
    <property type="term" value="C:cytosol"/>
    <property type="evidence" value="ECO:0007669"/>
    <property type="project" value="TreeGrafter"/>
</dbReference>
<organism evidence="12 13">
    <name type="scientific">Canibacter oris</name>
    <dbReference type="NCBI Taxonomy" id="1365628"/>
    <lineage>
        <taxon>Bacteria</taxon>
        <taxon>Bacillati</taxon>
        <taxon>Actinomycetota</taxon>
        <taxon>Actinomycetes</taxon>
        <taxon>Micrococcales</taxon>
        <taxon>Microbacteriaceae</taxon>
        <taxon>Canibacter</taxon>
    </lineage>
</organism>
<gene>
    <name evidence="12" type="ORF">F5897_000734</name>
</gene>
<sequence length="330" mass="33971">MNQRTEPITIDTAAISLPHPPLRTGTGTAHGKSILIGEHSVVYGAPAIAFPLHDLEVRVTLTVSDKPVIKSAVYNGPVATAPNRLRPPLTALREAAKWFELDASKISLEIDSPIPVERGLGSSAAVSTAIVRAAAALSGKELTELERFNLVQHAERVAHGTSSGLDAHAVAALTPLLFRAGVPKPLRTKTEVTVVIADTGTPGKTSMAVGGVRAMRENDTQLIDSLIAQLAELTAAAETALGAGELAELGHVLSQAHRVLHELGVTSGELNRLVYAAEKAGALGAKMTGGGLGGCVIALAHDQADATRIAAALAAAGATHTWVSTLAATE</sequence>
<dbReference type="InterPro" id="IPR036554">
    <property type="entry name" value="GHMP_kinase_C_sf"/>
</dbReference>
<evidence type="ECO:0000256" key="3">
    <source>
        <dbReference type="ARBA" id="ARBA00022679"/>
    </source>
</evidence>
<dbReference type="EMBL" id="JACIFD010000006">
    <property type="protein sequence ID" value="MBB4071430.1"/>
    <property type="molecule type" value="Genomic_DNA"/>
</dbReference>
<dbReference type="InterPro" id="IPR006204">
    <property type="entry name" value="GHMP_kinase_N_dom"/>
</dbReference>
<dbReference type="InterPro" id="IPR020568">
    <property type="entry name" value="Ribosomal_Su5_D2-typ_SF"/>
</dbReference>
<dbReference type="NCBIfam" id="TIGR00549">
    <property type="entry name" value="mevalon_kin"/>
    <property type="match status" value="1"/>
</dbReference>
<dbReference type="InterPro" id="IPR014721">
    <property type="entry name" value="Ribsml_uS5_D2-typ_fold_subgr"/>
</dbReference>
<dbReference type="Gene3D" id="3.30.70.890">
    <property type="entry name" value="GHMP kinase, C-terminal domain"/>
    <property type="match status" value="1"/>
</dbReference>
<evidence type="ECO:0000313" key="13">
    <source>
        <dbReference type="Proteomes" id="UP000571183"/>
    </source>
</evidence>
<keyword evidence="4" id="KW-0547">Nucleotide-binding</keyword>
<evidence type="ECO:0000259" key="11">
    <source>
        <dbReference type="Pfam" id="PF08544"/>
    </source>
</evidence>
<evidence type="ECO:0000256" key="1">
    <source>
        <dbReference type="ARBA" id="ARBA00022490"/>
    </source>
</evidence>
<evidence type="ECO:0000256" key="2">
    <source>
        <dbReference type="ARBA" id="ARBA00022516"/>
    </source>
</evidence>
<keyword evidence="3 12" id="KW-0808">Transferase</keyword>
<accession>A0A840DFF6</accession>
<evidence type="ECO:0000256" key="9">
    <source>
        <dbReference type="ARBA" id="ARBA00029438"/>
    </source>
</evidence>
<dbReference type="Pfam" id="PF00288">
    <property type="entry name" value="GHMP_kinases_N"/>
    <property type="match status" value="1"/>
</dbReference>
<keyword evidence="5 12" id="KW-0418">Kinase</keyword>
<keyword evidence="6" id="KW-0067">ATP-binding</keyword>
<keyword evidence="1" id="KW-0963">Cytoplasm</keyword>
<evidence type="ECO:0000256" key="6">
    <source>
        <dbReference type="ARBA" id="ARBA00022840"/>
    </source>
</evidence>
<dbReference type="EC" id="2.7.1.36" evidence="12"/>
<comment type="pathway">
    <text evidence="9">Isoprenoid biosynthesis; isopentenyl diphosphate biosynthesis via mevalonate pathway; isopentenyl diphosphate from (R)-mevalonate: step 1/3.</text>
</comment>
<evidence type="ECO:0000256" key="4">
    <source>
        <dbReference type="ARBA" id="ARBA00022741"/>
    </source>
</evidence>
<dbReference type="PRINTS" id="PR00959">
    <property type="entry name" value="MEVGALKINASE"/>
</dbReference>
<dbReference type="PANTHER" id="PTHR43290">
    <property type="entry name" value="MEVALONATE KINASE"/>
    <property type="match status" value="1"/>
</dbReference>
<dbReference type="Pfam" id="PF08544">
    <property type="entry name" value="GHMP_kinases_C"/>
    <property type="match status" value="1"/>
</dbReference>
<dbReference type="UniPathway" id="UPA00057">
    <property type="reaction ID" value="UER00098"/>
</dbReference>
<keyword evidence="8" id="KW-0443">Lipid metabolism</keyword>
<dbReference type="Proteomes" id="UP000571183">
    <property type="component" value="Unassembled WGS sequence"/>
</dbReference>
<feature type="domain" description="GHMP kinase N-terminal" evidence="10">
    <location>
        <begin position="96"/>
        <end position="169"/>
    </location>
</feature>
<feature type="domain" description="GHMP kinase C-terminal" evidence="11">
    <location>
        <begin position="239"/>
        <end position="317"/>
    </location>
</feature>
<evidence type="ECO:0000256" key="7">
    <source>
        <dbReference type="ARBA" id="ARBA00022842"/>
    </source>
</evidence>
<dbReference type="SUPFAM" id="SSF55060">
    <property type="entry name" value="GHMP Kinase, C-terminal domain"/>
    <property type="match status" value="1"/>
</dbReference>
<name>A0A840DFF6_9MICO</name>
<protein>
    <submittedName>
        <fullName evidence="12">Mevalonate kinase</fullName>
        <ecNumber evidence="12">2.7.1.36</ecNumber>
    </submittedName>
</protein>
<keyword evidence="2" id="KW-0444">Lipid biosynthesis</keyword>
<keyword evidence="7" id="KW-0460">Magnesium</keyword>
<dbReference type="GO" id="GO:0004496">
    <property type="term" value="F:mevalonate kinase activity"/>
    <property type="evidence" value="ECO:0007669"/>
    <property type="project" value="UniProtKB-EC"/>
</dbReference>
<dbReference type="InterPro" id="IPR013750">
    <property type="entry name" value="GHMP_kinase_C_dom"/>
</dbReference>
<dbReference type="InterPro" id="IPR006205">
    <property type="entry name" value="Mev_gal_kin"/>
</dbReference>
<dbReference type="SUPFAM" id="SSF54211">
    <property type="entry name" value="Ribosomal protein S5 domain 2-like"/>
    <property type="match status" value="1"/>
</dbReference>
<dbReference type="AlphaFoldDB" id="A0A840DFF6"/>